<reference evidence="4" key="2">
    <citation type="submission" date="2015-01" db="EMBL/GenBank/DDBJ databases">
        <title>Evolutionary Origins and Diversification of the Mycorrhizal Mutualists.</title>
        <authorList>
            <consortium name="DOE Joint Genome Institute"/>
            <consortium name="Mycorrhizal Genomics Consortium"/>
            <person name="Kohler A."/>
            <person name="Kuo A."/>
            <person name="Nagy L.G."/>
            <person name="Floudas D."/>
            <person name="Copeland A."/>
            <person name="Barry K.W."/>
            <person name="Cichocki N."/>
            <person name="Veneault-Fourrey C."/>
            <person name="LaButti K."/>
            <person name="Lindquist E.A."/>
            <person name="Lipzen A."/>
            <person name="Lundell T."/>
            <person name="Morin E."/>
            <person name="Murat C."/>
            <person name="Riley R."/>
            <person name="Ohm R."/>
            <person name="Sun H."/>
            <person name="Tunlid A."/>
            <person name="Henrissat B."/>
            <person name="Grigoriev I.V."/>
            <person name="Hibbett D.S."/>
            <person name="Martin F."/>
        </authorList>
    </citation>
    <scope>NUCLEOTIDE SEQUENCE [LARGE SCALE GENOMIC DNA]</scope>
    <source>
        <strain evidence="4">LaAM-08-1</strain>
    </source>
</reference>
<dbReference type="InterPro" id="IPR056279">
    <property type="entry name" value="Aip3p_Bud6_N"/>
</dbReference>
<proteinExistence type="predicted"/>
<protein>
    <recommendedName>
        <fullName evidence="2">Aip3p/Bud6 N-terminal domain-containing protein</fullName>
    </recommendedName>
</protein>
<evidence type="ECO:0000259" key="2">
    <source>
        <dbReference type="Pfam" id="PF23153"/>
    </source>
</evidence>
<dbReference type="HOGENOM" id="CLU_128311_1_0_1"/>
<dbReference type="PANTHER" id="PTHR22741:SF10">
    <property type="entry name" value="COILED-COIL DOMAIN-CONTAINING PROTEIN CG32809"/>
    <property type="match status" value="1"/>
</dbReference>
<feature type="compositionally biased region" description="Low complexity" evidence="1">
    <location>
        <begin position="1"/>
        <end position="30"/>
    </location>
</feature>
<evidence type="ECO:0000313" key="4">
    <source>
        <dbReference type="Proteomes" id="UP000054477"/>
    </source>
</evidence>
<organism evidence="3 4">
    <name type="scientific">Laccaria amethystina LaAM-08-1</name>
    <dbReference type="NCBI Taxonomy" id="1095629"/>
    <lineage>
        <taxon>Eukaryota</taxon>
        <taxon>Fungi</taxon>
        <taxon>Dikarya</taxon>
        <taxon>Basidiomycota</taxon>
        <taxon>Agaricomycotina</taxon>
        <taxon>Agaricomycetes</taxon>
        <taxon>Agaricomycetidae</taxon>
        <taxon>Agaricales</taxon>
        <taxon>Agaricineae</taxon>
        <taxon>Hydnangiaceae</taxon>
        <taxon>Laccaria</taxon>
    </lineage>
</organism>
<dbReference type="AlphaFoldDB" id="A0A0C9X105"/>
<dbReference type="OrthoDB" id="783096at2759"/>
<reference evidence="3 4" key="1">
    <citation type="submission" date="2014-04" db="EMBL/GenBank/DDBJ databases">
        <authorList>
            <consortium name="DOE Joint Genome Institute"/>
            <person name="Kuo A."/>
            <person name="Kohler A."/>
            <person name="Nagy L.G."/>
            <person name="Floudas D."/>
            <person name="Copeland A."/>
            <person name="Barry K.W."/>
            <person name="Cichocki N."/>
            <person name="Veneault-Fourrey C."/>
            <person name="LaButti K."/>
            <person name="Lindquist E.A."/>
            <person name="Lipzen A."/>
            <person name="Lundell T."/>
            <person name="Morin E."/>
            <person name="Murat C."/>
            <person name="Sun H."/>
            <person name="Tunlid A."/>
            <person name="Henrissat B."/>
            <person name="Grigoriev I.V."/>
            <person name="Hibbett D.S."/>
            <person name="Martin F."/>
            <person name="Nordberg H.P."/>
            <person name="Cantor M.N."/>
            <person name="Hua S.X."/>
        </authorList>
    </citation>
    <scope>NUCLEOTIDE SEQUENCE [LARGE SCALE GENOMIC DNA]</scope>
    <source>
        <strain evidence="3 4">LaAM-08-1</strain>
    </source>
</reference>
<gene>
    <name evidence="3" type="ORF">K443DRAFT_686200</name>
</gene>
<keyword evidence="4" id="KW-1185">Reference proteome</keyword>
<dbReference type="InterPro" id="IPR051825">
    <property type="entry name" value="SRCIN1"/>
</dbReference>
<evidence type="ECO:0000256" key="1">
    <source>
        <dbReference type="SAM" id="MobiDB-lite"/>
    </source>
</evidence>
<feature type="domain" description="Aip3p/Bud6 N-terminal" evidence="2">
    <location>
        <begin position="41"/>
        <end position="148"/>
    </location>
</feature>
<name>A0A0C9X105_9AGAR</name>
<dbReference type="PANTHER" id="PTHR22741">
    <property type="entry name" value="P140CAP/SNIP-RELATED"/>
    <property type="match status" value="1"/>
</dbReference>
<evidence type="ECO:0000313" key="3">
    <source>
        <dbReference type="EMBL" id="KIJ91251.1"/>
    </source>
</evidence>
<dbReference type="Proteomes" id="UP000054477">
    <property type="component" value="Unassembled WGS sequence"/>
</dbReference>
<dbReference type="GO" id="GO:0051286">
    <property type="term" value="C:cell tip"/>
    <property type="evidence" value="ECO:0007669"/>
    <property type="project" value="TreeGrafter"/>
</dbReference>
<accession>A0A0C9X105</accession>
<dbReference type="EMBL" id="KN839033">
    <property type="protein sequence ID" value="KIJ91251.1"/>
    <property type="molecule type" value="Genomic_DNA"/>
</dbReference>
<feature type="region of interest" description="Disordered" evidence="1">
    <location>
        <begin position="1"/>
        <end position="34"/>
    </location>
</feature>
<dbReference type="GO" id="GO:0030010">
    <property type="term" value="P:establishment of cell polarity"/>
    <property type="evidence" value="ECO:0007669"/>
    <property type="project" value="TreeGrafter"/>
</dbReference>
<sequence length="160" mass="17687">MYASYSTPAPSSRTSTSSTNTNNSSGYNGSQKSLAPGDVPTLVHNLLSSTKQLQEILRQWSLNQATESQVSDVYVQVGTEFNAIIGAFAYHQIDLSDIHSIPQELRTVLENCLAQEPSSEVFQSFAPEMKKIFYKLLKGLQSRQAAWRAVVNREAPSDSR</sequence>
<dbReference type="GO" id="GO:0005737">
    <property type="term" value="C:cytoplasm"/>
    <property type="evidence" value="ECO:0007669"/>
    <property type="project" value="TreeGrafter"/>
</dbReference>
<dbReference type="Pfam" id="PF23153">
    <property type="entry name" value="Aip3p_Bud6_N"/>
    <property type="match status" value="1"/>
</dbReference>